<dbReference type="HOGENOM" id="CLU_3345582_0_0_6"/>
<dbReference type="KEGG" id="mvi:X808_20940"/>
<dbReference type="Proteomes" id="UP000066995">
    <property type="component" value="Chromosome"/>
</dbReference>
<gene>
    <name evidence="1" type="ORF">X808_20940</name>
</gene>
<dbReference type="STRING" id="1433287.X808_20940"/>
<dbReference type="AlphaFoldDB" id="W0QEA1"/>
<keyword evidence="2" id="KW-1185">Reference proteome</keyword>
<dbReference type="EMBL" id="CP006943">
    <property type="protein sequence ID" value="AHG76612.1"/>
    <property type="molecule type" value="Genomic_DNA"/>
</dbReference>
<evidence type="ECO:0000313" key="2">
    <source>
        <dbReference type="Proteomes" id="UP000066995"/>
    </source>
</evidence>
<evidence type="ECO:0000313" key="1">
    <source>
        <dbReference type="EMBL" id="AHG76612.1"/>
    </source>
</evidence>
<sequence>MTHFRMCGNILLYLLELFKTFAKENDYATTIPPTSLN</sequence>
<protein>
    <submittedName>
        <fullName evidence="1">Uncharacterized protein</fullName>
    </submittedName>
</protein>
<name>W0QEA1_9PAST</name>
<proteinExistence type="predicted"/>
<accession>W0QEA1</accession>
<reference evidence="1 2" key="1">
    <citation type="submission" date="2013-12" db="EMBL/GenBank/DDBJ databases">
        <title>Annotation of the Mannheimia varigena USDA-ARS-USMARC-1296 complete genome.</title>
        <authorList>
            <person name="Harhay G.P."/>
            <person name="Clawson M.L."/>
            <person name="Murray R.W."/>
            <person name="Lubbers B.V."/>
            <person name="Heaton M.P."/>
            <person name="Chitko-Mckown C.G."/>
            <person name="Harhay D.M."/>
            <person name="Smith T.P.L."/>
        </authorList>
    </citation>
    <scope>NUCLEOTIDE SEQUENCE [LARGE SCALE GENOMIC DNA]</scope>
    <source>
        <strain evidence="1 2">USDA-ARS-USMARC-1296</strain>
    </source>
</reference>
<organism evidence="1 2">
    <name type="scientific">Mannheimia varigena USDA-ARS-USMARC-1296</name>
    <dbReference type="NCBI Taxonomy" id="1433287"/>
    <lineage>
        <taxon>Bacteria</taxon>
        <taxon>Pseudomonadati</taxon>
        <taxon>Pseudomonadota</taxon>
        <taxon>Gammaproteobacteria</taxon>
        <taxon>Pasteurellales</taxon>
        <taxon>Pasteurellaceae</taxon>
        <taxon>Mannheimia</taxon>
    </lineage>
</organism>